<dbReference type="GO" id="GO:0003677">
    <property type="term" value="F:DNA binding"/>
    <property type="evidence" value="ECO:0007669"/>
    <property type="project" value="InterPro"/>
</dbReference>
<dbReference type="RefSeq" id="WP_135472410.1">
    <property type="nucleotide sequence ID" value="NZ_CASGTF010000026.1"/>
</dbReference>
<protein>
    <submittedName>
        <fullName evidence="2">XRE family transcriptional regulator</fullName>
    </submittedName>
</protein>
<sequence length="207" mass="22955">MDLVSRLKQYLTLRGIGITQFADECDIPRPTASQLLAGRNKKVSDEIIGKIHFTYPDLSVTWLMFGEGDMSTEGNIATSEPENALKKDISEIQILDNKPAETIDEGLFSDKESQPEKTGTIESAEIQESSEEFSFGNNTFSFSHQAATADPHASRPAQCVDAPMPQSKPKTTVQGKDRRVTGIVVYYSDSTYESFIPDPDAKHPFMR</sequence>
<evidence type="ECO:0000313" key="3">
    <source>
        <dbReference type="Proteomes" id="UP000297635"/>
    </source>
</evidence>
<dbReference type="SUPFAM" id="SSF47413">
    <property type="entry name" value="lambda repressor-like DNA-binding domains"/>
    <property type="match status" value="1"/>
</dbReference>
<evidence type="ECO:0000256" key="1">
    <source>
        <dbReference type="SAM" id="MobiDB-lite"/>
    </source>
</evidence>
<dbReference type="GeneID" id="82150663"/>
<dbReference type="Proteomes" id="UP000297635">
    <property type="component" value="Unassembled WGS sequence"/>
</dbReference>
<feature type="region of interest" description="Disordered" evidence="1">
    <location>
        <begin position="146"/>
        <end position="176"/>
    </location>
</feature>
<dbReference type="EMBL" id="SJSA01000002">
    <property type="protein sequence ID" value="TGG36697.1"/>
    <property type="molecule type" value="Genomic_DNA"/>
</dbReference>
<gene>
    <name evidence="2" type="ORF">EZ315_12755</name>
</gene>
<accession>A0A4Z0V3F1</accession>
<dbReference type="InterPro" id="IPR010982">
    <property type="entry name" value="Lambda_DNA-bd_dom_sf"/>
</dbReference>
<dbReference type="CDD" id="cd00093">
    <property type="entry name" value="HTH_XRE"/>
    <property type="match status" value="1"/>
</dbReference>
<evidence type="ECO:0000313" key="2">
    <source>
        <dbReference type="EMBL" id="TGG36697.1"/>
    </source>
</evidence>
<comment type="caution">
    <text evidence="2">The sequence shown here is derived from an EMBL/GenBank/DDBJ whole genome shotgun (WGS) entry which is preliminary data.</text>
</comment>
<name>A0A4Z0V3F1_9BACT</name>
<dbReference type="AlphaFoldDB" id="A0A4Z0V3F1"/>
<proteinExistence type="predicted"/>
<keyword evidence="3" id="KW-1185">Reference proteome</keyword>
<organism evidence="2 3">
    <name type="scientific">Duncaniella freteri</name>
    <dbReference type="NCBI Taxonomy" id="2530391"/>
    <lineage>
        <taxon>Bacteria</taxon>
        <taxon>Pseudomonadati</taxon>
        <taxon>Bacteroidota</taxon>
        <taxon>Bacteroidia</taxon>
        <taxon>Bacteroidales</taxon>
        <taxon>Muribaculaceae</taxon>
        <taxon>Duncaniella</taxon>
    </lineage>
</organism>
<reference evidence="2 3" key="1">
    <citation type="submission" date="2019-02" db="EMBL/GenBank/DDBJ databases">
        <title>Isolation and identification of novel species under the genus Muribaculum.</title>
        <authorList>
            <person name="Miyake S."/>
            <person name="Ding Y."/>
            <person name="Low A."/>
            <person name="Soh M."/>
            <person name="Seedorf H."/>
        </authorList>
    </citation>
    <scope>NUCLEOTIDE SEQUENCE [LARGE SCALE GENOMIC DNA]</scope>
    <source>
        <strain evidence="2 3">TLL-A3</strain>
    </source>
</reference>
<dbReference type="InterPro" id="IPR001387">
    <property type="entry name" value="Cro/C1-type_HTH"/>
</dbReference>